<keyword evidence="1" id="KW-0472">Membrane</keyword>
<dbReference type="Proteomes" id="UP000248916">
    <property type="component" value="Unassembled WGS sequence"/>
</dbReference>
<name>A0A2W7N655_9RHOB</name>
<sequence>MEQLLDVIGATALVLLVVIGAVAGAIAGKIAGRRMPVYILAGIAGAVALPFILAALGIGIIAAGGLLLLLVISAIGAVIVLAIVRAITGRD</sequence>
<evidence type="ECO:0008006" key="4">
    <source>
        <dbReference type="Google" id="ProtNLM"/>
    </source>
</evidence>
<gene>
    <name evidence="2" type="ORF">LX81_02496</name>
</gene>
<organism evidence="2 3">
    <name type="scientific">Palleronia aestuarii</name>
    <dbReference type="NCBI Taxonomy" id="568105"/>
    <lineage>
        <taxon>Bacteria</taxon>
        <taxon>Pseudomonadati</taxon>
        <taxon>Pseudomonadota</taxon>
        <taxon>Alphaproteobacteria</taxon>
        <taxon>Rhodobacterales</taxon>
        <taxon>Roseobacteraceae</taxon>
        <taxon>Palleronia</taxon>
    </lineage>
</organism>
<evidence type="ECO:0000256" key="1">
    <source>
        <dbReference type="SAM" id="Phobius"/>
    </source>
</evidence>
<dbReference type="RefSeq" id="WP_111537631.1">
    <property type="nucleotide sequence ID" value="NZ_QKZL01000010.1"/>
</dbReference>
<evidence type="ECO:0000313" key="2">
    <source>
        <dbReference type="EMBL" id="PZX15193.1"/>
    </source>
</evidence>
<keyword evidence="1" id="KW-1133">Transmembrane helix</keyword>
<evidence type="ECO:0000313" key="3">
    <source>
        <dbReference type="Proteomes" id="UP000248916"/>
    </source>
</evidence>
<dbReference type="EMBL" id="QKZL01000010">
    <property type="protein sequence ID" value="PZX15193.1"/>
    <property type="molecule type" value="Genomic_DNA"/>
</dbReference>
<proteinExistence type="predicted"/>
<comment type="caution">
    <text evidence="2">The sequence shown here is derived from an EMBL/GenBank/DDBJ whole genome shotgun (WGS) entry which is preliminary data.</text>
</comment>
<accession>A0A2W7N655</accession>
<feature type="transmembrane region" description="Helical" evidence="1">
    <location>
        <begin position="67"/>
        <end position="87"/>
    </location>
</feature>
<keyword evidence="1" id="KW-0812">Transmembrane</keyword>
<dbReference type="AlphaFoldDB" id="A0A2W7N655"/>
<protein>
    <recommendedName>
        <fullName evidence="4">GlsB/YeaQ/YmgE family stress response membrane protein</fullName>
    </recommendedName>
</protein>
<feature type="transmembrane region" description="Helical" evidence="1">
    <location>
        <begin position="6"/>
        <end position="26"/>
    </location>
</feature>
<feature type="transmembrane region" description="Helical" evidence="1">
    <location>
        <begin position="38"/>
        <end position="61"/>
    </location>
</feature>
<keyword evidence="3" id="KW-1185">Reference proteome</keyword>
<reference evidence="2 3" key="1">
    <citation type="submission" date="2018-06" db="EMBL/GenBank/DDBJ databases">
        <title>Genomic Encyclopedia of Archaeal and Bacterial Type Strains, Phase II (KMG-II): from individual species to whole genera.</title>
        <authorList>
            <person name="Goeker M."/>
        </authorList>
    </citation>
    <scope>NUCLEOTIDE SEQUENCE [LARGE SCALE GENOMIC DNA]</scope>
    <source>
        <strain evidence="2 3">DSM 22009</strain>
    </source>
</reference>